<evidence type="ECO:0008006" key="3">
    <source>
        <dbReference type="Google" id="ProtNLM"/>
    </source>
</evidence>
<dbReference type="Proteomes" id="UP000677918">
    <property type="component" value="Unassembled WGS sequence"/>
</dbReference>
<keyword evidence="2" id="KW-1185">Reference proteome</keyword>
<reference evidence="1" key="1">
    <citation type="submission" date="2021-04" db="EMBL/GenBank/DDBJ databases">
        <title>Draft genome sequence of Xylanibacillus composti strain K13.</title>
        <authorList>
            <person name="Uke A."/>
            <person name="Chhe C."/>
            <person name="Baramee S."/>
            <person name="Kosugi A."/>
        </authorList>
    </citation>
    <scope>NUCLEOTIDE SEQUENCE</scope>
    <source>
        <strain evidence="1">K13</strain>
    </source>
</reference>
<protein>
    <recommendedName>
        <fullName evidence="3">3-hydroxyacyl-[acyl-carrier-protein] dehydratase</fullName>
    </recommendedName>
</protein>
<dbReference type="SUPFAM" id="SSF54637">
    <property type="entry name" value="Thioesterase/thiol ester dehydrase-isomerase"/>
    <property type="match status" value="1"/>
</dbReference>
<organism evidence="1 2">
    <name type="scientific">Xylanibacillus composti</name>
    <dbReference type="NCBI Taxonomy" id="1572762"/>
    <lineage>
        <taxon>Bacteria</taxon>
        <taxon>Bacillati</taxon>
        <taxon>Bacillota</taxon>
        <taxon>Bacilli</taxon>
        <taxon>Bacillales</taxon>
        <taxon>Paenibacillaceae</taxon>
        <taxon>Xylanibacillus</taxon>
    </lineage>
</organism>
<dbReference type="AlphaFoldDB" id="A0A8J4H4F7"/>
<evidence type="ECO:0000313" key="2">
    <source>
        <dbReference type="Proteomes" id="UP000677918"/>
    </source>
</evidence>
<dbReference type="Gene3D" id="3.10.129.10">
    <property type="entry name" value="Hotdog Thioesterase"/>
    <property type="match status" value="1"/>
</dbReference>
<dbReference type="InterPro" id="IPR029069">
    <property type="entry name" value="HotDog_dom_sf"/>
</dbReference>
<dbReference type="RefSeq" id="WP_213412136.1">
    <property type="nucleotide sequence ID" value="NZ_BOVK01000027.1"/>
</dbReference>
<evidence type="ECO:0000313" key="1">
    <source>
        <dbReference type="EMBL" id="GIQ69331.1"/>
    </source>
</evidence>
<dbReference type="EMBL" id="BOVK01000027">
    <property type="protein sequence ID" value="GIQ69331.1"/>
    <property type="molecule type" value="Genomic_DNA"/>
</dbReference>
<accession>A0A8J4H4F7</accession>
<sequence>MDKDEPRILDLLPQQYPFRFIDQVPLYKPGKRMQASFDPAALRTCLGGGAAIPVSVLIEGLAQTAVLLTQLETRPLGPGEMPLLGKVRASIKEQAVWDRLVYYELAPERIWQRQAVFSGSVQDEDGRPLVTATLLVAIADKGSDPK</sequence>
<proteinExistence type="predicted"/>
<gene>
    <name evidence="1" type="ORF">XYCOK13_21550</name>
</gene>
<comment type="caution">
    <text evidence="1">The sequence shown here is derived from an EMBL/GenBank/DDBJ whole genome shotgun (WGS) entry which is preliminary data.</text>
</comment>
<name>A0A8J4H4F7_9BACL</name>